<dbReference type="Gene3D" id="1.20.5.2050">
    <property type="match status" value="1"/>
</dbReference>
<feature type="region of interest" description="Disordered" evidence="1">
    <location>
        <begin position="89"/>
        <end position="110"/>
    </location>
</feature>
<name>A0A644Y1Q0_9ZZZZ</name>
<organism evidence="2">
    <name type="scientific">bioreactor metagenome</name>
    <dbReference type="NCBI Taxonomy" id="1076179"/>
    <lineage>
        <taxon>unclassified sequences</taxon>
        <taxon>metagenomes</taxon>
        <taxon>ecological metagenomes</taxon>
    </lineage>
</organism>
<feature type="region of interest" description="Disordered" evidence="1">
    <location>
        <begin position="1"/>
        <end position="28"/>
    </location>
</feature>
<comment type="caution">
    <text evidence="2">The sequence shown here is derived from an EMBL/GenBank/DDBJ whole genome shotgun (WGS) entry which is preliminary data.</text>
</comment>
<dbReference type="AlphaFoldDB" id="A0A644Y1Q0"/>
<sequence length="357" mass="40349">MGLDSRGMTPRKAGVSMTPKPTRESSSYSIVRVDTVNARGIPVHLWTTSIKRQGVDIVRHFYDGVYGDKTSARVMAEAYRDAVMRLFPPRTQLEQSRRRRSTNTSGTSGVQAIHKNGKLVAWLATLSIGREKVRRRYFSVKDHGEERARQLAIAAREELLREYPDSFATVHPHATASANAHFSHLVDARRIVRDTAAHAPAPSAQELRQRLEWLNAWFDALKPRHVHVRISTYALQQRGHDAILAIISNGGPPSQLKRKTWSLLNASWQDRQTEVWSFIQSSLKGLVGAAYAREFERLFKRDFLSSEAQSGFLVRHRLDDPASDYLRSSPPAELREMLQGFSVPRLLSLRTVSFEGG</sequence>
<dbReference type="EMBL" id="VSSQ01003813">
    <property type="protein sequence ID" value="MPM22450.1"/>
    <property type="molecule type" value="Genomic_DNA"/>
</dbReference>
<evidence type="ECO:0000313" key="2">
    <source>
        <dbReference type="EMBL" id="MPM22450.1"/>
    </source>
</evidence>
<evidence type="ECO:0000256" key="1">
    <source>
        <dbReference type="SAM" id="MobiDB-lite"/>
    </source>
</evidence>
<gene>
    <name evidence="2" type="ORF">SDC9_68905</name>
</gene>
<accession>A0A644Y1Q0</accession>
<proteinExistence type="predicted"/>
<protein>
    <submittedName>
        <fullName evidence="2">Uncharacterized protein</fullName>
    </submittedName>
</protein>
<reference evidence="2" key="1">
    <citation type="submission" date="2019-08" db="EMBL/GenBank/DDBJ databases">
        <authorList>
            <person name="Kucharzyk K."/>
            <person name="Murdoch R.W."/>
            <person name="Higgins S."/>
            <person name="Loffler F."/>
        </authorList>
    </citation>
    <scope>NUCLEOTIDE SEQUENCE</scope>
</reference>